<evidence type="ECO:0000313" key="3">
    <source>
        <dbReference type="EMBL" id="CAA9526398.1"/>
    </source>
</evidence>
<proteinExistence type="predicted"/>
<dbReference type="SUPFAM" id="SSF63825">
    <property type="entry name" value="YWTD domain"/>
    <property type="match status" value="1"/>
</dbReference>
<evidence type="ECO:0000256" key="2">
    <source>
        <dbReference type="SAM" id="SignalP"/>
    </source>
</evidence>
<feature type="region of interest" description="Disordered" evidence="1">
    <location>
        <begin position="321"/>
        <end position="355"/>
    </location>
</feature>
<feature type="chain" id="PRO_5026916054" description="Phytase-like domain-containing protein" evidence="2">
    <location>
        <begin position="27"/>
        <end position="355"/>
    </location>
</feature>
<organism evidence="3">
    <name type="scientific">uncultured Solirubrobacteraceae bacterium</name>
    <dbReference type="NCBI Taxonomy" id="1162706"/>
    <lineage>
        <taxon>Bacteria</taxon>
        <taxon>Bacillati</taxon>
        <taxon>Actinomycetota</taxon>
        <taxon>Thermoleophilia</taxon>
        <taxon>Solirubrobacterales</taxon>
        <taxon>Solirubrobacteraceae</taxon>
        <taxon>environmental samples</taxon>
    </lineage>
</organism>
<sequence>MRSLRILAPAAAVAVVIGTLALPTSAAGEQLAEGPISGGPVFSDGTVLWASRDSILGQSGFRLPLPAPGPVDDLEVRGATPTTLAAAKGLVAVRRSVYGCYQARPGEATTSCVESPEVLAGPSGGPLHRVGVPHRCTGFAAREDSLAIAAGSVLLVEPRSDCRVADRPDRVVAIDPRRPAGRRVLAEVFDPVIRAAGDFVVWSERSRRRLTVLNLRGGGVRRLPLGGARVDGFDVQADGTVVAALGGRAIAVYRQGRISRRLAIRAAGPLRVERDRVAGFTRAGFFVRDLRGRPAGLGGEAPSTTFDFDGRKATWLRVRELEPPTRCSDAPAPTPPCSPSPGRQELSLRRAAVAR</sequence>
<dbReference type="AlphaFoldDB" id="A0A6J4TLE4"/>
<reference evidence="3" key="1">
    <citation type="submission" date="2020-02" db="EMBL/GenBank/DDBJ databases">
        <authorList>
            <person name="Meier V. D."/>
        </authorList>
    </citation>
    <scope>NUCLEOTIDE SEQUENCE</scope>
    <source>
        <strain evidence="3">AVDCRST_MAG30</strain>
    </source>
</reference>
<evidence type="ECO:0008006" key="4">
    <source>
        <dbReference type="Google" id="ProtNLM"/>
    </source>
</evidence>
<feature type="signal peptide" evidence="2">
    <location>
        <begin position="1"/>
        <end position="26"/>
    </location>
</feature>
<evidence type="ECO:0000256" key="1">
    <source>
        <dbReference type="SAM" id="MobiDB-lite"/>
    </source>
</evidence>
<keyword evidence="2" id="KW-0732">Signal</keyword>
<name>A0A6J4TLE4_9ACTN</name>
<accession>A0A6J4TLE4</accession>
<dbReference type="EMBL" id="CADCVS010000442">
    <property type="protein sequence ID" value="CAA9526398.1"/>
    <property type="molecule type" value="Genomic_DNA"/>
</dbReference>
<protein>
    <recommendedName>
        <fullName evidence="4">Phytase-like domain-containing protein</fullName>
    </recommendedName>
</protein>
<gene>
    <name evidence="3" type="ORF">AVDCRST_MAG30-3411</name>
</gene>